<accession>A0ABP8ETH8</accession>
<protein>
    <submittedName>
        <fullName evidence="2">DUF1611 domain-containing protein</fullName>
    </submittedName>
</protein>
<evidence type="ECO:0000313" key="2">
    <source>
        <dbReference type="EMBL" id="GAA4287297.1"/>
    </source>
</evidence>
<keyword evidence="3" id="KW-1185">Reference proteome</keyword>
<reference evidence="3" key="1">
    <citation type="journal article" date="2019" name="Int. J. Syst. Evol. Microbiol.">
        <title>The Global Catalogue of Microorganisms (GCM) 10K type strain sequencing project: providing services to taxonomists for standard genome sequencing and annotation.</title>
        <authorList>
            <consortium name="The Broad Institute Genomics Platform"/>
            <consortium name="The Broad Institute Genome Sequencing Center for Infectious Disease"/>
            <person name="Wu L."/>
            <person name="Ma J."/>
        </authorList>
    </citation>
    <scope>NUCLEOTIDE SEQUENCE [LARGE SCALE GENOMIC DNA]</scope>
    <source>
        <strain evidence="3">JCM 17459</strain>
    </source>
</reference>
<organism evidence="2 3">
    <name type="scientific">Georgenia daeguensis</name>
    <dbReference type="NCBI Taxonomy" id="908355"/>
    <lineage>
        <taxon>Bacteria</taxon>
        <taxon>Bacillati</taxon>
        <taxon>Actinomycetota</taxon>
        <taxon>Actinomycetes</taxon>
        <taxon>Micrococcales</taxon>
        <taxon>Bogoriellaceae</taxon>
        <taxon>Georgenia</taxon>
    </lineage>
</organism>
<proteinExistence type="predicted"/>
<evidence type="ECO:0000313" key="3">
    <source>
        <dbReference type="Proteomes" id="UP001499841"/>
    </source>
</evidence>
<dbReference type="InterPro" id="IPR027417">
    <property type="entry name" value="P-loop_NTPase"/>
</dbReference>
<sequence>MTVTTSSHPIPGTPLTGGEPGLSPAPAPSAPAAVPPGAGREEVPAVRLRRAKTAYTTRFLAQRLTDDAQGYGLLTGGDVRPSAGDVVLARVVRLGQHKRLEGPGSRRQTLFVGDEILVAYGHRYAPDQFEAEVPDDLRHTHLVAAGGLTGVVTGQHARMEDATILEPLGLLTDGDGVVTLGRLAPQQLLADVPGAPRGRFPAGRPTVVAVLGTSMNSGKSTALACLVRGLVSAGRTVAAGKVTGTGAGGDPRLFTDAGASAVLDFTDFGLPSTFRLDHGRVRSLLASLVDALAATGPDVVVVEIADGVYQAETGRLLHDPLFRAVVDRVVFAAGDALGATAGVGLLEAAGIDVAAVSGVLTSSPLATREATAAVDVPVVPTFGLTEPGAATALLPR</sequence>
<dbReference type="SUPFAM" id="SSF52540">
    <property type="entry name" value="P-loop containing nucleoside triphosphate hydrolases"/>
    <property type="match status" value="1"/>
</dbReference>
<evidence type="ECO:0000256" key="1">
    <source>
        <dbReference type="SAM" id="MobiDB-lite"/>
    </source>
</evidence>
<dbReference type="Proteomes" id="UP001499841">
    <property type="component" value="Unassembled WGS sequence"/>
</dbReference>
<gene>
    <name evidence="2" type="ORF">GCM10022262_16560</name>
</gene>
<dbReference type="RefSeq" id="WP_345039791.1">
    <property type="nucleotide sequence ID" value="NZ_BAABBA010000007.1"/>
</dbReference>
<feature type="region of interest" description="Disordered" evidence="1">
    <location>
        <begin position="1"/>
        <end position="43"/>
    </location>
</feature>
<feature type="compositionally biased region" description="Low complexity" evidence="1">
    <location>
        <begin position="9"/>
        <end position="22"/>
    </location>
</feature>
<dbReference type="Gene3D" id="3.40.50.300">
    <property type="entry name" value="P-loop containing nucleotide triphosphate hydrolases"/>
    <property type="match status" value="1"/>
</dbReference>
<comment type="caution">
    <text evidence="2">The sequence shown here is derived from an EMBL/GenBank/DDBJ whole genome shotgun (WGS) entry which is preliminary data.</text>
</comment>
<dbReference type="EMBL" id="BAABBA010000007">
    <property type="protein sequence ID" value="GAA4287297.1"/>
    <property type="molecule type" value="Genomic_DNA"/>
</dbReference>
<name>A0ABP8ETH8_9MICO</name>